<evidence type="ECO:0000313" key="2">
    <source>
        <dbReference type="Proteomes" id="UP001140087"/>
    </source>
</evidence>
<dbReference type="Proteomes" id="UP001140087">
    <property type="component" value="Unassembled WGS sequence"/>
</dbReference>
<feature type="non-terminal residue" evidence="1">
    <location>
        <position position="1"/>
    </location>
</feature>
<accession>A0ACC1KW91</accession>
<protein>
    <submittedName>
        <fullName evidence="1">Uncharacterized protein</fullName>
    </submittedName>
</protein>
<gene>
    <name evidence="1" type="ORF">H4R21_004826</name>
</gene>
<name>A0ACC1KW91_9FUNG</name>
<keyword evidence="2" id="KW-1185">Reference proteome</keyword>
<reference evidence="1" key="1">
    <citation type="submission" date="2022-07" db="EMBL/GenBank/DDBJ databases">
        <title>Phylogenomic reconstructions and comparative analyses of Kickxellomycotina fungi.</title>
        <authorList>
            <person name="Reynolds N.K."/>
            <person name="Stajich J.E."/>
            <person name="Barry K."/>
            <person name="Grigoriev I.V."/>
            <person name="Crous P."/>
            <person name="Smith M.E."/>
        </authorList>
    </citation>
    <scope>NUCLEOTIDE SEQUENCE</scope>
    <source>
        <strain evidence="1">BCRC 34780</strain>
    </source>
</reference>
<proteinExistence type="predicted"/>
<dbReference type="EMBL" id="JANBUN010001958">
    <property type="protein sequence ID" value="KAJ2796152.1"/>
    <property type="molecule type" value="Genomic_DNA"/>
</dbReference>
<comment type="caution">
    <text evidence="1">The sequence shown here is derived from an EMBL/GenBank/DDBJ whole genome shotgun (WGS) entry which is preliminary data.</text>
</comment>
<feature type="non-terminal residue" evidence="1">
    <location>
        <position position="94"/>
    </location>
</feature>
<organism evidence="1 2">
    <name type="scientific">Coemansia helicoidea</name>
    <dbReference type="NCBI Taxonomy" id="1286919"/>
    <lineage>
        <taxon>Eukaryota</taxon>
        <taxon>Fungi</taxon>
        <taxon>Fungi incertae sedis</taxon>
        <taxon>Zoopagomycota</taxon>
        <taxon>Kickxellomycotina</taxon>
        <taxon>Kickxellomycetes</taxon>
        <taxon>Kickxellales</taxon>
        <taxon>Kickxellaceae</taxon>
        <taxon>Coemansia</taxon>
    </lineage>
</organism>
<sequence>FTARLPLRNLIRKGGITQTARFVEQLGIALVLDDGGAAADSPIADEQAAPLLHIYLVESNDADADTYKSVLRPQAKSWVAKVAPRRGEEWLAVY</sequence>
<evidence type="ECO:0000313" key="1">
    <source>
        <dbReference type="EMBL" id="KAJ2796152.1"/>
    </source>
</evidence>